<keyword evidence="2" id="KW-0677">Repeat</keyword>
<feature type="compositionally biased region" description="Basic and acidic residues" evidence="4">
    <location>
        <begin position="398"/>
        <end position="415"/>
    </location>
</feature>
<dbReference type="Proteomes" id="UP001222027">
    <property type="component" value="Unassembled WGS sequence"/>
</dbReference>
<feature type="region of interest" description="Disordered" evidence="4">
    <location>
        <begin position="386"/>
        <end position="422"/>
    </location>
</feature>
<evidence type="ECO:0000256" key="3">
    <source>
        <dbReference type="PROSITE-ProRule" id="PRU00708"/>
    </source>
</evidence>
<feature type="repeat" description="PPR" evidence="3">
    <location>
        <begin position="910"/>
        <end position="944"/>
    </location>
</feature>
<feature type="repeat" description="PPR" evidence="3">
    <location>
        <begin position="863"/>
        <end position="897"/>
    </location>
</feature>
<feature type="repeat" description="PPR" evidence="3">
    <location>
        <begin position="759"/>
        <end position="793"/>
    </location>
</feature>
<dbReference type="Pfam" id="PF16363">
    <property type="entry name" value="GDP_Man_Dehyd"/>
    <property type="match status" value="1"/>
</dbReference>
<dbReference type="PROSITE" id="PS51375">
    <property type="entry name" value="PPR"/>
    <property type="match status" value="4"/>
</dbReference>
<dbReference type="Pfam" id="PF01535">
    <property type="entry name" value="PPR"/>
    <property type="match status" value="5"/>
</dbReference>
<accession>A0AAV8R8I2</accession>
<feature type="repeat" description="PPR" evidence="3">
    <location>
        <begin position="690"/>
        <end position="724"/>
    </location>
</feature>
<dbReference type="InterPro" id="IPR005886">
    <property type="entry name" value="UDP_G4E"/>
</dbReference>
<dbReference type="GO" id="GO:0009507">
    <property type="term" value="C:chloroplast"/>
    <property type="evidence" value="ECO:0007669"/>
    <property type="project" value="TreeGrafter"/>
</dbReference>
<dbReference type="Gene3D" id="3.40.50.720">
    <property type="entry name" value="NAD(P)-binding Rossmann-like Domain"/>
    <property type="match status" value="1"/>
</dbReference>
<dbReference type="NCBIfam" id="TIGR01179">
    <property type="entry name" value="galE"/>
    <property type="match status" value="1"/>
</dbReference>
<sequence>MILANGPIGVLNSVTHWVLPENSHSNLSSSHGRLPVPQKPLFGRALSLRLAKKGWNFDARNTKCRLCCSLANEEVGSGSVASRFIEKELKFSPAFSDYVKALEAVRVDRSKDSDGDEDRYGSKQTSISKGKSSRIKRQLHGNKDDDCQERANVEENGLRRDMIDHRRRDKDLVGGAGLARNKSDGGWALIEGLLEKGSARRNGDVGKGKQEKNKCRSNSKALRKFDSKSNVNDVEENLDNGHLENRKVRYSGRPNYMQQKEQKAAWVDKLETFKGNDVKMERSNSRSLGRKFCHGRAMFAHGTHTKSNSRQSDDNNFSGDIAGDQIGHINDNHSYRNKEKKKIHDYETNNCRERVYSIRSSVQRKSGEPAFIKDALKANSSYENNTSKKSFGYGLDKNTNEDESHLKMDRGERQTSSRRSRKEFEFKDDFNGQITRVKKLVGKQTNYIDHSVKQNHFASFKISNEQDRNKWHVGMHNNNYGATKIHGKVNMGSNNITGDVDGYDFEDRAAFKTFEVFTDVRNRPRVLRMEMEERIEKLAKQLNATDINMPRWKFSKIIHSAKIKFTDHSMLRIVQILGALGNWKRVLQVVEWLQSHARFESYKSRYIYTTVLDVLGKAKRPIEALNIFYTMRQGLSSYPDLAAYRCIAVTLGQAGLMKELFDVIDCMRAVPVKKFNLGPLQKWDPRIEPDLIVFNAVLNACVQRKQWEGAFWVLQQLKQQHIEPSNTTYGLVMEVMLACGKYNLVYEFFRKVEKKSIPGALNYRVLVQALWREGKIDEAVLAVKDMERRGIVGTASLYYDLARCLCSAGRCQEALLQIDKICKVAKKPLVVTYTGLIKACLDSGSIENGAFVFNQMHKFCSPNIVTCNIMLKAYLNHGMFEEAKDLFQKILDGSHQITNRGDLSQKVVPDKLTFNTMIEACAQTQKWDDFENAYGQMLNHGYHFDTRRHMRTVLDAFRAGKVQVLESTWQHLVRFGRVPPPPFIKERFCIKLLEDDPVAAIACIDIHQEIDMLAFSERSWLKLLNGNAHRFKNGVMLRLAHELDAFIAQTSESLPVYENLRKACEHPRRRGPNSIYSARISPSPPPFLLSCLASSLDLVGNPSNRSRSQPRAVRPWPLSGMDHPDSRRKPHILAKLLIAVILTAFCILILKQSPSFSGTSVFSRHEPGVTHVLVTGGAGYIGSHATLRLLKDSYRVTIVDNLSRGNLGAVKVLQQMFPEPGRLQFIYADLGDARAVNRIFAENAFDAVMHFAAVAYVGESTLEPLRYYHNITANTLVILEAMAAHGVKTLIYSSTCATYGEPENMPITEETPQLPINPYGKAKKMAEDIILDFSKRSDMAVMILRYFNVIGSDPEGRLGEAPRPELREHGRISGACFDAALGIIPGLKVKGTDYPTSDGTCIRDYIDVTDLVDAHVKALDKAKPSKVGIYNVGTGKGRSVKEFVEACKKATGVNIKVDYLERRPGDYAEVYSDPAKINHELNWTARYTDLRESLSIAWKWQKSHPNGYGTRSVMAV</sequence>
<dbReference type="GO" id="GO:0006012">
    <property type="term" value="P:galactose metabolic process"/>
    <property type="evidence" value="ECO:0007669"/>
    <property type="project" value="InterPro"/>
</dbReference>
<feature type="compositionally biased region" description="Basic and acidic residues" evidence="4">
    <location>
        <begin position="110"/>
        <end position="121"/>
    </location>
</feature>
<dbReference type="NCBIfam" id="TIGR00756">
    <property type="entry name" value="PPR"/>
    <property type="match status" value="2"/>
</dbReference>
<name>A0AAV8R8I2_ENSVE</name>
<dbReference type="InterPro" id="IPR036291">
    <property type="entry name" value="NAD(P)-bd_dom_sf"/>
</dbReference>
<feature type="region of interest" description="Disordered" evidence="4">
    <location>
        <begin position="1101"/>
        <end position="1124"/>
    </location>
</feature>
<feature type="compositionally biased region" description="Basic residues" evidence="4">
    <location>
        <begin position="131"/>
        <end position="140"/>
    </location>
</feature>
<feature type="region of interest" description="Disordered" evidence="4">
    <location>
        <begin position="110"/>
        <end position="151"/>
    </location>
</feature>
<dbReference type="InterPro" id="IPR044645">
    <property type="entry name" value="DG1/EMB2279-like"/>
</dbReference>
<dbReference type="Gene3D" id="1.25.40.10">
    <property type="entry name" value="Tetratricopeptide repeat domain"/>
    <property type="match status" value="2"/>
</dbReference>
<keyword evidence="7" id="KW-1185">Reference proteome</keyword>
<dbReference type="InterPro" id="IPR016040">
    <property type="entry name" value="NAD(P)-bd_dom"/>
</dbReference>
<dbReference type="PANTHER" id="PTHR46935:SF1">
    <property type="entry name" value="OS01G0674700 PROTEIN"/>
    <property type="match status" value="1"/>
</dbReference>
<dbReference type="GO" id="GO:0003978">
    <property type="term" value="F:UDP-glucose 4-epimerase activity"/>
    <property type="evidence" value="ECO:0007669"/>
    <property type="project" value="InterPro"/>
</dbReference>
<dbReference type="Gene3D" id="3.90.25.10">
    <property type="entry name" value="UDP-galactose 4-epimerase, domain 1"/>
    <property type="match status" value="1"/>
</dbReference>
<feature type="compositionally biased region" description="Basic and acidic residues" evidence="4">
    <location>
        <begin position="200"/>
        <end position="214"/>
    </location>
</feature>
<reference evidence="6 7" key="1">
    <citation type="submission" date="2022-12" db="EMBL/GenBank/DDBJ databases">
        <title>Chromosome-scale assembly of the Ensete ventricosum genome.</title>
        <authorList>
            <person name="Dussert Y."/>
            <person name="Stocks J."/>
            <person name="Wendawek A."/>
            <person name="Woldeyes F."/>
            <person name="Nichols R.A."/>
            <person name="Borrell J.S."/>
        </authorList>
    </citation>
    <scope>NUCLEOTIDE SEQUENCE [LARGE SCALE GENOMIC DNA]</scope>
    <source>
        <strain evidence="7">cv. Maze</strain>
        <tissue evidence="6">Seeds</tissue>
    </source>
</reference>
<dbReference type="SUPFAM" id="SSF51735">
    <property type="entry name" value="NAD(P)-binding Rossmann-fold domains"/>
    <property type="match status" value="1"/>
</dbReference>
<evidence type="ECO:0000313" key="7">
    <source>
        <dbReference type="Proteomes" id="UP001222027"/>
    </source>
</evidence>
<protein>
    <recommendedName>
        <fullName evidence="5">NAD(P)-binding domain-containing protein</fullName>
    </recommendedName>
</protein>
<evidence type="ECO:0000256" key="1">
    <source>
        <dbReference type="ARBA" id="ARBA00007637"/>
    </source>
</evidence>
<organism evidence="6 7">
    <name type="scientific">Ensete ventricosum</name>
    <name type="common">Abyssinian banana</name>
    <name type="synonym">Musa ensete</name>
    <dbReference type="NCBI Taxonomy" id="4639"/>
    <lineage>
        <taxon>Eukaryota</taxon>
        <taxon>Viridiplantae</taxon>
        <taxon>Streptophyta</taxon>
        <taxon>Embryophyta</taxon>
        <taxon>Tracheophyta</taxon>
        <taxon>Spermatophyta</taxon>
        <taxon>Magnoliopsida</taxon>
        <taxon>Liliopsida</taxon>
        <taxon>Zingiberales</taxon>
        <taxon>Musaceae</taxon>
        <taxon>Ensete</taxon>
    </lineage>
</organism>
<feature type="compositionally biased region" description="Polar residues" evidence="4">
    <location>
        <begin position="305"/>
        <end position="318"/>
    </location>
</feature>
<feature type="compositionally biased region" description="Basic and acidic residues" evidence="4">
    <location>
        <begin position="141"/>
        <end position="151"/>
    </location>
</feature>
<dbReference type="InterPro" id="IPR002885">
    <property type="entry name" value="PPR_rpt"/>
</dbReference>
<feature type="domain" description="NAD(P)-binding" evidence="5">
    <location>
        <begin position="1173"/>
        <end position="1488"/>
    </location>
</feature>
<dbReference type="Pfam" id="PF13812">
    <property type="entry name" value="PPR_3"/>
    <property type="match status" value="1"/>
</dbReference>
<dbReference type="GO" id="GO:0009658">
    <property type="term" value="P:chloroplast organization"/>
    <property type="evidence" value="ECO:0007669"/>
    <property type="project" value="InterPro"/>
</dbReference>
<feature type="region of interest" description="Disordered" evidence="4">
    <location>
        <begin position="303"/>
        <end position="332"/>
    </location>
</feature>
<dbReference type="SUPFAM" id="SSF48452">
    <property type="entry name" value="TPR-like"/>
    <property type="match status" value="1"/>
</dbReference>
<dbReference type="FunFam" id="1.25.40.10:FF:000363">
    <property type="entry name" value="Pentatricopeptide repeat-containing protein"/>
    <property type="match status" value="1"/>
</dbReference>
<dbReference type="InterPro" id="IPR011990">
    <property type="entry name" value="TPR-like_helical_dom_sf"/>
</dbReference>
<evidence type="ECO:0000259" key="5">
    <source>
        <dbReference type="Pfam" id="PF16363"/>
    </source>
</evidence>
<dbReference type="CDD" id="cd05247">
    <property type="entry name" value="UDP_G4E_1_SDR_e"/>
    <property type="match status" value="1"/>
</dbReference>
<comment type="similarity">
    <text evidence="1">Belongs to the NAD(P)-dependent epimerase/dehydratase family.</text>
</comment>
<comment type="caution">
    <text evidence="6">The sequence shown here is derived from an EMBL/GenBank/DDBJ whole genome shotgun (WGS) entry which is preliminary data.</text>
</comment>
<gene>
    <name evidence="6" type="ORF">OPV22_015037</name>
</gene>
<evidence type="ECO:0000256" key="4">
    <source>
        <dbReference type="SAM" id="MobiDB-lite"/>
    </source>
</evidence>
<evidence type="ECO:0000313" key="6">
    <source>
        <dbReference type="EMBL" id="KAJ8493316.1"/>
    </source>
</evidence>
<feature type="region of interest" description="Disordered" evidence="4">
    <location>
        <begin position="200"/>
        <end position="219"/>
    </location>
</feature>
<dbReference type="PANTHER" id="PTHR46935">
    <property type="entry name" value="OS01G0674700 PROTEIN"/>
    <property type="match status" value="1"/>
</dbReference>
<dbReference type="EMBL" id="JAQQAF010000004">
    <property type="protein sequence ID" value="KAJ8493316.1"/>
    <property type="molecule type" value="Genomic_DNA"/>
</dbReference>
<evidence type="ECO:0000256" key="2">
    <source>
        <dbReference type="ARBA" id="ARBA00022737"/>
    </source>
</evidence>
<proteinExistence type="inferred from homology"/>